<keyword evidence="3" id="KW-0732">Signal</keyword>
<dbReference type="STRING" id="126957.T1J7H6"/>
<evidence type="ECO:0000256" key="1">
    <source>
        <dbReference type="ARBA" id="ARBA00007527"/>
    </source>
</evidence>
<keyword evidence="5" id="KW-1185">Reference proteome</keyword>
<dbReference type="OMA" id="NLPNSCE"/>
<dbReference type="CDD" id="cd09120">
    <property type="entry name" value="PLDc_DNaseII_1"/>
    <property type="match status" value="1"/>
</dbReference>
<sequence length="359" mass="40835">MVKMQLIYSLFSIQACVLINLRLFASHGLTCKDDSGKPVDWHITYKLPKLDSTNPIVDDGTAYFYLGQNNISWSLSKKSITQNDTSFGFTLSPVYEKEKSKVEFYFLYNDEDPNGPVSSYRGHTKGVVAFDNTSGFWLIHSIPKFPPHTTNQYKYPKNGEIYGQSGLCITLNVSEIQKLSSLLYFNDPCVYDFYLPDAIALKYPLLKAISKQEHVSQSPWNQTLTLTTPNNISFQAFAKYKNFDKDLYSSWLAPYLGTNLLTETWQNEHGKLPSDCSKKWTVQNIKQISFESTNISFKSTRDHSKFAVANGSLPWTCIGDINRVEPQKRRGGGTVCINSPVVWKNYHQLVTKVESCNEI</sequence>
<evidence type="ECO:0000313" key="4">
    <source>
        <dbReference type="EnsemblMetazoa" id="SMAR009620-PA"/>
    </source>
</evidence>
<dbReference type="PANTHER" id="PTHR10858:SF23">
    <property type="entry name" value="DEOXYRIBONUCLEASE II"/>
    <property type="match status" value="1"/>
</dbReference>
<accession>T1J7H6</accession>
<dbReference type="CDD" id="cd09121">
    <property type="entry name" value="PLDc_DNaseII_2"/>
    <property type="match status" value="1"/>
</dbReference>
<dbReference type="Proteomes" id="UP000014500">
    <property type="component" value="Unassembled WGS sequence"/>
</dbReference>
<name>T1J7H6_STRMM</name>
<dbReference type="Pfam" id="PF03265">
    <property type="entry name" value="DNase_II"/>
    <property type="match status" value="1"/>
</dbReference>
<keyword evidence="2" id="KW-0378">Hydrolase</keyword>
<protein>
    <submittedName>
        <fullName evidence="4">Uncharacterized protein</fullName>
    </submittedName>
</protein>
<proteinExistence type="inferred from homology"/>
<evidence type="ECO:0000256" key="3">
    <source>
        <dbReference type="SAM" id="SignalP"/>
    </source>
</evidence>
<dbReference type="EMBL" id="JH431929">
    <property type="status" value="NOT_ANNOTATED_CDS"/>
    <property type="molecule type" value="Genomic_DNA"/>
</dbReference>
<dbReference type="PANTHER" id="PTHR10858">
    <property type="entry name" value="DEOXYRIBONUCLEASE II"/>
    <property type="match status" value="1"/>
</dbReference>
<organism evidence="4 5">
    <name type="scientific">Strigamia maritima</name>
    <name type="common">European centipede</name>
    <name type="synonym">Geophilus maritimus</name>
    <dbReference type="NCBI Taxonomy" id="126957"/>
    <lineage>
        <taxon>Eukaryota</taxon>
        <taxon>Metazoa</taxon>
        <taxon>Ecdysozoa</taxon>
        <taxon>Arthropoda</taxon>
        <taxon>Myriapoda</taxon>
        <taxon>Chilopoda</taxon>
        <taxon>Pleurostigmophora</taxon>
        <taxon>Geophilomorpha</taxon>
        <taxon>Linotaeniidae</taxon>
        <taxon>Strigamia</taxon>
    </lineage>
</organism>
<dbReference type="GO" id="GO:0004531">
    <property type="term" value="F:deoxyribonuclease II activity"/>
    <property type="evidence" value="ECO:0007669"/>
    <property type="project" value="InterPro"/>
</dbReference>
<feature type="chain" id="PRO_5004579337" evidence="3">
    <location>
        <begin position="29"/>
        <end position="359"/>
    </location>
</feature>
<dbReference type="AlphaFoldDB" id="T1J7H6"/>
<feature type="signal peptide" evidence="3">
    <location>
        <begin position="1"/>
        <end position="28"/>
    </location>
</feature>
<dbReference type="GO" id="GO:0006309">
    <property type="term" value="P:apoptotic DNA fragmentation"/>
    <property type="evidence" value="ECO:0007669"/>
    <property type="project" value="TreeGrafter"/>
</dbReference>
<dbReference type="PROSITE" id="PS51257">
    <property type="entry name" value="PROKAR_LIPOPROTEIN"/>
    <property type="match status" value="1"/>
</dbReference>
<comment type="similarity">
    <text evidence="1">Belongs to the DNase II family.</text>
</comment>
<dbReference type="EnsemblMetazoa" id="SMAR009620-RA">
    <property type="protein sequence ID" value="SMAR009620-PA"/>
    <property type="gene ID" value="SMAR009620"/>
</dbReference>
<dbReference type="PhylomeDB" id="T1J7H6"/>
<reference evidence="5" key="1">
    <citation type="submission" date="2011-05" db="EMBL/GenBank/DDBJ databases">
        <authorList>
            <person name="Richards S.R."/>
            <person name="Qu J."/>
            <person name="Jiang H."/>
            <person name="Jhangiani S.N."/>
            <person name="Agravi P."/>
            <person name="Goodspeed R."/>
            <person name="Gross S."/>
            <person name="Mandapat C."/>
            <person name="Jackson L."/>
            <person name="Mathew T."/>
            <person name="Pu L."/>
            <person name="Thornton R."/>
            <person name="Saada N."/>
            <person name="Wilczek-Boney K.B."/>
            <person name="Lee S."/>
            <person name="Kovar C."/>
            <person name="Wu Y."/>
            <person name="Scherer S.E."/>
            <person name="Worley K.C."/>
            <person name="Muzny D.M."/>
            <person name="Gibbs R."/>
        </authorList>
    </citation>
    <scope>NUCLEOTIDE SEQUENCE</scope>
    <source>
        <strain evidence="5">Brora</strain>
    </source>
</reference>
<reference evidence="4" key="2">
    <citation type="submission" date="2015-02" db="UniProtKB">
        <authorList>
            <consortium name="EnsemblMetazoa"/>
        </authorList>
    </citation>
    <scope>IDENTIFICATION</scope>
</reference>
<dbReference type="InterPro" id="IPR004947">
    <property type="entry name" value="DNase_II"/>
</dbReference>
<evidence type="ECO:0000313" key="5">
    <source>
        <dbReference type="Proteomes" id="UP000014500"/>
    </source>
</evidence>
<dbReference type="HOGENOM" id="CLU_053867_0_0_1"/>
<dbReference type="eggNOG" id="KOG3825">
    <property type="taxonomic scope" value="Eukaryota"/>
</dbReference>
<evidence type="ECO:0000256" key="2">
    <source>
        <dbReference type="ARBA" id="ARBA00022801"/>
    </source>
</evidence>